<comment type="caution">
    <text evidence="2">The sequence shown here is derived from an EMBL/GenBank/DDBJ whole genome shotgun (WGS) entry which is preliminary data.</text>
</comment>
<sequence>MSSSTNESQSQEATSSYLQQASNAVKNTVNKMTGANASDDKESKNDSQPSGQYNQTIGSAKQAAGAAIGNEDLRKAGERQNAEGEQQEAHKQAQKWGEGAGDRVKGKVGEFLSGPGFGGSEQERMDAEAERKKYTQMHEEGKSQQKAAEQDIQNRWGDDGKSEEKK</sequence>
<dbReference type="OrthoDB" id="5309565at2759"/>
<evidence type="ECO:0000256" key="1">
    <source>
        <dbReference type="SAM" id="MobiDB-lite"/>
    </source>
</evidence>
<dbReference type="AlphaFoldDB" id="A0A8H7YKB1"/>
<dbReference type="Proteomes" id="UP000670092">
    <property type="component" value="Unassembled WGS sequence"/>
</dbReference>
<organism evidence="2 3">
    <name type="scientific">Ajellomyces capsulatus</name>
    <name type="common">Darling's disease fungus</name>
    <name type="synonym">Histoplasma capsulatum</name>
    <dbReference type="NCBI Taxonomy" id="5037"/>
    <lineage>
        <taxon>Eukaryota</taxon>
        <taxon>Fungi</taxon>
        <taxon>Dikarya</taxon>
        <taxon>Ascomycota</taxon>
        <taxon>Pezizomycotina</taxon>
        <taxon>Eurotiomycetes</taxon>
        <taxon>Eurotiomycetidae</taxon>
        <taxon>Onygenales</taxon>
        <taxon>Ajellomycetaceae</taxon>
        <taxon>Histoplasma</taxon>
    </lineage>
</organism>
<name>A0A8H7YKB1_AJECA</name>
<dbReference type="PANTHER" id="PTHR40460:SF1">
    <property type="entry name" value="CSBD-LIKE DOMAIN-CONTAINING PROTEIN"/>
    <property type="match status" value="1"/>
</dbReference>
<feature type="compositionally biased region" description="Basic and acidic residues" evidence="1">
    <location>
        <begin position="156"/>
        <end position="166"/>
    </location>
</feature>
<feature type="compositionally biased region" description="Basic and acidic residues" evidence="1">
    <location>
        <begin position="121"/>
        <end position="143"/>
    </location>
</feature>
<accession>A0A8H7YKB1</accession>
<reference evidence="2 3" key="1">
    <citation type="submission" date="2021-01" db="EMBL/GenBank/DDBJ databases">
        <title>Chromosome-level genome assembly of a human fungal pathogen reveals clustering of transcriptionally co-regulated genes.</title>
        <authorList>
            <person name="Voorhies M."/>
            <person name="Cohen S."/>
            <person name="Shea T.P."/>
            <person name="Petrus S."/>
            <person name="Munoz J.F."/>
            <person name="Poplawski S."/>
            <person name="Goldman W.E."/>
            <person name="Michael T."/>
            <person name="Cuomo C.A."/>
            <person name="Sil A."/>
            <person name="Beyhan S."/>
        </authorList>
    </citation>
    <scope>NUCLEOTIDE SEQUENCE [LARGE SCALE GENOMIC DNA]</scope>
    <source>
        <strain evidence="2 3">G184AR</strain>
    </source>
</reference>
<dbReference type="EMBL" id="JAEVHI010000004">
    <property type="protein sequence ID" value="KAG5293950.1"/>
    <property type="molecule type" value="Genomic_DNA"/>
</dbReference>
<evidence type="ECO:0000313" key="2">
    <source>
        <dbReference type="EMBL" id="KAG5293950.1"/>
    </source>
</evidence>
<feature type="region of interest" description="Disordered" evidence="1">
    <location>
        <begin position="1"/>
        <end position="166"/>
    </location>
</feature>
<feature type="compositionally biased region" description="Polar residues" evidence="1">
    <location>
        <begin position="144"/>
        <end position="153"/>
    </location>
</feature>
<proteinExistence type="predicted"/>
<dbReference type="PANTHER" id="PTHR40460">
    <property type="entry name" value="CHROMOSOME 1, WHOLE GENOME SHOTGUN SEQUENCE"/>
    <property type="match status" value="1"/>
</dbReference>
<protein>
    <submittedName>
        <fullName evidence="2">Mismatched base pair and cruciform DNA recognition protein</fullName>
    </submittedName>
</protein>
<dbReference type="VEuPathDB" id="FungiDB:I7I52_05437"/>
<gene>
    <name evidence="2" type="ORF">I7I52_05437</name>
</gene>
<feature type="compositionally biased region" description="Polar residues" evidence="1">
    <location>
        <begin position="1"/>
        <end position="36"/>
    </location>
</feature>
<feature type="compositionally biased region" description="Basic and acidic residues" evidence="1">
    <location>
        <begin position="71"/>
        <end position="91"/>
    </location>
</feature>
<evidence type="ECO:0000313" key="3">
    <source>
        <dbReference type="Proteomes" id="UP000670092"/>
    </source>
</evidence>
<feature type="compositionally biased region" description="Polar residues" evidence="1">
    <location>
        <begin position="46"/>
        <end position="59"/>
    </location>
</feature>